<name>Q0W7R1_METAR</name>
<reference evidence="1 2" key="1">
    <citation type="journal article" date="2006" name="Science">
        <title>Genome of rice cluster I archaea -- the key methane producers in the rice rhizosphere.</title>
        <authorList>
            <person name="Erkel C."/>
            <person name="Kube M."/>
            <person name="Reinhardt R."/>
            <person name="Liesack W."/>
        </authorList>
    </citation>
    <scope>NUCLEOTIDE SEQUENCE [LARGE SCALE GENOMIC DNA]</scope>
    <source>
        <strain evidence="2">DSM 22066 / NBRC 105507 / MRE50</strain>
    </source>
</reference>
<evidence type="ECO:0000313" key="1">
    <source>
        <dbReference type="EMBL" id="CAJ35582.1"/>
    </source>
</evidence>
<gene>
    <name evidence="1" type="ORF">RCIX75</name>
</gene>
<proteinExistence type="predicted"/>
<dbReference type="EMBL" id="AM114193">
    <property type="protein sequence ID" value="CAJ35582.1"/>
    <property type="molecule type" value="Genomic_DNA"/>
</dbReference>
<accession>Q0W7R1</accession>
<evidence type="ECO:0008006" key="3">
    <source>
        <dbReference type="Google" id="ProtNLM"/>
    </source>
</evidence>
<sequence length="151" mass="17244">MSEEYESLYQSLKDAVNVPGNIGLAARDAFRLAQSHYNKDFEYALPPLKYLPTMANENITGEIEKISNMTARLKRELPHMKRETENIIGALEKLAEVALREDKREYHGLARAFIRFMQREDQILYPAAILIGDLIEAKAELEGQKLAQLHA</sequence>
<evidence type="ECO:0000313" key="2">
    <source>
        <dbReference type="Proteomes" id="UP000000663"/>
    </source>
</evidence>
<keyword evidence="2" id="KW-1185">Reference proteome</keyword>
<dbReference type="KEGG" id="rci:RCIX75"/>
<dbReference type="AlphaFoldDB" id="Q0W7R1"/>
<dbReference type="Proteomes" id="UP000000663">
    <property type="component" value="Chromosome"/>
</dbReference>
<organism evidence="1 2">
    <name type="scientific">Methanocella arvoryzae (strain DSM 22066 / NBRC 105507 / MRE50)</name>
    <dbReference type="NCBI Taxonomy" id="351160"/>
    <lineage>
        <taxon>Archaea</taxon>
        <taxon>Methanobacteriati</taxon>
        <taxon>Methanobacteriota</taxon>
        <taxon>Stenosarchaea group</taxon>
        <taxon>Methanomicrobia</taxon>
        <taxon>Methanocellales</taxon>
        <taxon>Methanocellaceae</taxon>
        <taxon>Methanocella</taxon>
    </lineage>
</organism>
<dbReference type="STRING" id="351160.RCIX75"/>
<protein>
    <recommendedName>
        <fullName evidence="3">Hemerythrin-like domain-containing protein</fullName>
    </recommendedName>
</protein>